<evidence type="ECO:0000313" key="1">
    <source>
        <dbReference type="EMBL" id="MPM00591.1"/>
    </source>
</evidence>
<gene>
    <name evidence="1" type="ORF">SDC9_46818</name>
</gene>
<proteinExistence type="predicted"/>
<reference evidence="1" key="1">
    <citation type="submission" date="2019-08" db="EMBL/GenBank/DDBJ databases">
        <authorList>
            <person name="Kucharzyk K."/>
            <person name="Murdoch R.W."/>
            <person name="Higgins S."/>
            <person name="Loffler F."/>
        </authorList>
    </citation>
    <scope>NUCLEOTIDE SEQUENCE</scope>
</reference>
<organism evidence="1">
    <name type="scientific">bioreactor metagenome</name>
    <dbReference type="NCBI Taxonomy" id="1076179"/>
    <lineage>
        <taxon>unclassified sequences</taxon>
        <taxon>metagenomes</taxon>
        <taxon>ecological metagenomes</taxon>
    </lineage>
</organism>
<dbReference type="AlphaFoldDB" id="A0A644WAT9"/>
<dbReference type="EMBL" id="VSSQ01000739">
    <property type="protein sequence ID" value="MPM00591.1"/>
    <property type="molecule type" value="Genomic_DNA"/>
</dbReference>
<name>A0A644WAT9_9ZZZZ</name>
<sequence length="76" mass="8886">MNKLKELLKTGNDEQILNYVKNDLAPNIDTYVETVKEVPKLQNELTKLQIESIKRQIEIEEYKKKVDQAIAKLNTK</sequence>
<protein>
    <submittedName>
        <fullName evidence="1">Uncharacterized protein</fullName>
    </submittedName>
</protein>
<accession>A0A644WAT9</accession>
<comment type="caution">
    <text evidence="1">The sequence shown here is derived from an EMBL/GenBank/DDBJ whole genome shotgun (WGS) entry which is preliminary data.</text>
</comment>